<dbReference type="Proteomes" id="UP000030765">
    <property type="component" value="Unassembled WGS sequence"/>
</dbReference>
<evidence type="ECO:0000313" key="1">
    <source>
        <dbReference type="EMBL" id="KFB48896.1"/>
    </source>
</evidence>
<reference evidence="1 3" key="1">
    <citation type="journal article" date="2014" name="BMC Genomics">
        <title>Genome sequence of Anopheles sinensis provides insight into genetics basis of mosquito competence for malaria parasites.</title>
        <authorList>
            <person name="Zhou D."/>
            <person name="Zhang D."/>
            <person name="Ding G."/>
            <person name="Shi L."/>
            <person name="Hou Q."/>
            <person name="Ye Y."/>
            <person name="Xu Y."/>
            <person name="Zhou H."/>
            <person name="Xiong C."/>
            <person name="Li S."/>
            <person name="Yu J."/>
            <person name="Hong S."/>
            <person name="Yu X."/>
            <person name="Zou P."/>
            <person name="Chen C."/>
            <person name="Chang X."/>
            <person name="Wang W."/>
            <person name="Lv Y."/>
            <person name="Sun Y."/>
            <person name="Ma L."/>
            <person name="Shen B."/>
            <person name="Zhu C."/>
        </authorList>
    </citation>
    <scope>NUCLEOTIDE SEQUENCE [LARGE SCALE GENOMIC DNA]</scope>
</reference>
<dbReference type="EnsemblMetazoa" id="ASIC017159-RA">
    <property type="protein sequence ID" value="ASIC017159-PA"/>
    <property type="gene ID" value="ASIC017159"/>
</dbReference>
<evidence type="ECO:0000313" key="2">
    <source>
        <dbReference type="EnsemblMetazoa" id="ASIC017159-PA"/>
    </source>
</evidence>
<dbReference type="EMBL" id="KE525342">
    <property type="protein sequence ID" value="KFB48896.1"/>
    <property type="molecule type" value="Genomic_DNA"/>
</dbReference>
<name>A0A084WFA2_ANOSI</name>
<accession>A0A084WFA2</accession>
<organism evidence="1">
    <name type="scientific">Anopheles sinensis</name>
    <name type="common">Mosquito</name>
    <dbReference type="NCBI Taxonomy" id="74873"/>
    <lineage>
        <taxon>Eukaryota</taxon>
        <taxon>Metazoa</taxon>
        <taxon>Ecdysozoa</taxon>
        <taxon>Arthropoda</taxon>
        <taxon>Hexapoda</taxon>
        <taxon>Insecta</taxon>
        <taxon>Pterygota</taxon>
        <taxon>Neoptera</taxon>
        <taxon>Endopterygota</taxon>
        <taxon>Diptera</taxon>
        <taxon>Nematocera</taxon>
        <taxon>Culicoidea</taxon>
        <taxon>Culicidae</taxon>
        <taxon>Anophelinae</taxon>
        <taxon>Anopheles</taxon>
    </lineage>
</organism>
<dbReference type="VEuPathDB" id="VectorBase:ASIC017159"/>
<dbReference type="EMBL" id="ATLV01023319">
    <property type="status" value="NOT_ANNOTATED_CDS"/>
    <property type="molecule type" value="Genomic_DNA"/>
</dbReference>
<dbReference type="AlphaFoldDB" id="A0A084WFA2"/>
<sequence length="77" mass="8612">MESSPQTPSYRQASVKTLSSAQTAVELVVEIYQRLYGIGFVAESKQQRRSPLVPPGSRPASFRVHFYYFDAQTPVSS</sequence>
<evidence type="ECO:0000313" key="3">
    <source>
        <dbReference type="Proteomes" id="UP000030765"/>
    </source>
</evidence>
<reference evidence="2" key="2">
    <citation type="submission" date="2020-05" db="UniProtKB">
        <authorList>
            <consortium name="EnsemblMetazoa"/>
        </authorList>
    </citation>
    <scope>IDENTIFICATION</scope>
</reference>
<protein>
    <submittedName>
        <fullName evidence="1 2">Uncharacterized protein</fullName>
    </submittedName>
</protein>
<gene>
    <name evidence="1" type="ORF">ZHAS_00017159</name>
</gene>
<proteinExistence type="predicted"/>
<keyword evidence="3" id="KW-1185">Reference proteome</keyword>